<feature type="compositionally biased region" description="Low complexity" evidence="1">
    <location>
        <begin position="168"/>
        <end position="181"/>
    </location>
</feature>
<reference evidence="3" key="1">
    <citation type="submission" date="2021-01" db="EMBL/GenBank/DDBJ databases">
        <title>A chromosome-scale assembly of European eel, Anguilla anguilla.</title>
        <authorList>
            <person name="Henkel C."/>
            <person name="Jong-Raadsen S.A."/>
            <person name="Dufour S."/>
            <person name="Weltzien F.-A."/>
            <person name="Palstra A.P."/>
            <person name="Pelster B."/>
            <person name="Spaink H.P."/>
            <person name="Van Den Thillart G.E."/>
            <person name="Jansen H."/>
            <person name="Zahm M."/>
            <person name="Klopp C."/>
            <person name="Cedric C."/>
            <person name="Louis A."/>
            <person name="Berthelot C."/>
            <person name="Parey E."/>
            <person name="Roest Crollius H."/>
            <person name="Montfort J."/>
            <person name="Robinson-Rechavi M."/>
            <person name="Bucao C."/>
            <person name="Bouchez O."/>
            <person name="Gislard M."/>
            <person name="Lluch J."/>
            <person name="Milhes M."/>
            <person name="Lampietro C."/>
            <person name="Lopez Roques C."/>
            <person name="Donnadieu C."/>
            <person name="Braasch I."/>
            <person name="Desvignes T."/>
            <person name="Postlethwait J."/>
            <person name="Bobe J."/>
            <person name="Guiguen Y."/>
            <person name="Dirks R."/>
        </authorList>
    </citation>
    <scope>NUCLEOTIDE SEQUENCE</scope>
    <source>
        <strain evidence="3">Tag_6206</strain>
        <tissue evidence="3">Liver</tissue>
    </source>
</reference>
<dbReference type="Gene3D" id="2.120.10.30">
    <property type="entry name" value="TolB, C-terminal domain"/>
    <property type="match status" value="1"/>
</dbReference>
<name>A0A9D3MG78_ANGAN</name>
<evidence type="ECO:0000313" key="3">
    <source>
        <dbReference type="EMBL" id="KAG5847461.1"/>
    </source>
</evidence>
<dbReference type="InterPro" id="IPR000033">
    <property type="entry name" value="LDLR_classB_rpt"/>
</dbReference>
<dbReference type="Proteomes" id="UP001044222">
    <property type="component" value="Chromosome 6"/>
</dbReference>
<evidence type="ECO:0008006" key="5">
    <source>
        <dbReference type="Google" id="ProtNLM"/>
    </source>
</evidence>
<dbReference type="Pfam" id="PF14670">
    <property type="entry name" value="FXa_inhibition"/>
    <property type="match status" value="1"/>
</dbReference>
<accession>A0A9D3MG78</accession>
<dbReference type="InterPro" id="IPR011042">
    <property type="entry name" value="6-blade_b-propeller_TolB-like"/>
</dbReference>
<feature type="compositionally biased region" description="Low complexity" evidence="1">
    <location>
        <begin position="148"/>
        <end position="158"/>
    </location>
</feature>
<dbReference type="PANTHER" id="PTHR46513">
    <property type="entry name" value="VITELLOGENIN RECEPTOR-LIKE PROTEIN-RELATED-RELATED"/>
    <property type="match status" value="1"/>
</dbReference>
<sequence>MFKVPGVFRQDRLYWTDLEKEAVYSANRLTGQEVTALAEHLNNPHDILVFHELRQPKAPDSCNMGGMVNGGCEYLCLKAPQITDNSPKYTCACPDGHQLGDDMRHCVIAVTAASPKESMASSTIVTDVTTATARTTIAPTNPLSAFSSSSVVSNPSNSTPQPALGTLSPASSSMEENSSPSHRAGHGLQLLGSNITVAVLGVVIPIVPVVATVMVGLLCTTAYLVWRNWRRKNTKSMNFDNPVYRKTTGEEEDEIHIGRTSEPLGHAYPAVGGGACPAFIALPLGGSVPDTATHWYSGQPMLSGAK</sequence>
<comment type="caution">
    <text evidence="3">The sequence shown here is derived from an EMBL/GenBank/DDBJ whole genome shotgun (WGS) entry which is preliminary data.</text>
</comment>
<feature type="region of interest" description="Disordered" evidence="1">
    <location>
        <begin position="148"/>
        <end position="185"/>
    </location>
</feature>
<evidence type="ECO:0000256" key="2">
    <source>
        <dbReference type="SAM" id="Phobius"/>
    </source>
</evidence>
<dbReference type="SUPFAM" id="SSF57196">
    <property type="entry name" value="EGF/Laminin"/>
    <property type="match status" value="1"/>
</dbReference>
<feature type="transmembrane region" description="Helical" evidence="2">
    <location>
        <begin position="198"/>
        <end position="226"/>
    </location>
</feature>
<dbReference type="PANTHER" id="PTHR46513:SF13">
    <property type="entry name" value="EGF-LIKE DOMAIN-CONTAINING PROTEIN"/>
    <property type="match status" value="1"/>
</dbReference>
<keyword evidence="2" id="KW-0812">Transmembrane</keyword>
<proteinExistence type="predicted"/>
<dbReference type="EMBL" id="JAFIRN010000006">
    <property type="protein sequence ID" value="KAG5847461.1"/>
    <property type="molecule type" value="Genomic_DNA"/>
</dbReference>
<dbReference type="Pfam" id="PF00058">
    <property type="entry name" value="Ldl_recept_b"/>
    <property type="match status" value="1"/>
</dbReference>
<keyword evidence="2" id="KW-1133">Transmembrane helix</keyword>
<dbReference type="Gene3D" id="2.10.25.10">
    <property type="entry name" value="Laminin"/>
    <property type="match status" value="1"/>
</dbReference>
<dbReference type="AlphaFoldDB" id="A0A9D3MG78"/>
<evidence type="ECO:0000313" key="4">
    <source>
        <dbReference type="Proteomes" id="UP001044222"/>
    </source>
</evidence>
<dbReference type="InterPro" id="IPR050778">
    <property type="entry name" value="Cueball_EGF_LRP_Nidogen"/>
</dbReference>
<organism evidence="3 4">
    <name type="scientific">Anguilla anguilla</name>
    <name type="common">European freshwater eel</name>
    <name type="synonym">Muraena anguilla</name>
    <dbReference type="NCBI Taxonomy" id="7936"/>
    <lineage>
        <taxon>Eukaryota</taxon>
        <taxon>Metazoa</taxon>
        <taxon>Chordata</taxon>
        <taxon>Craniata</taxon>
        <taxon>Vertebrata</taxon>
        <taxon>Euteleostomi</taxon>
        <taxon>Actinopterygii</taxon>
        <taxon>Neopterygii</taxon>
        <taxon>Teleostei</taxon>
        <taxon>Anguilliformes</taxon>
        <taxon>Anguillidae</taxon>
        <taxon>Anguilla</taxon>
    </lineage>
</organism>
<evidence type="ECO:0000256" key="1">
    <source>
        <dbReference type="SAM" id="MobiDB-lite"/>
    </source>
</evidence>
<dbReference type="GO" id="GO:0017147">
    <property type="term" value="F:Wnt-protein binding"/>
    <property type="evidence" value="ECO:0007669"/>
    <property type="project" value="TreeGrafter"/>
</dbReference>
<keyword evidence="2" id="KW-0472">Membrane</keyword>
<dbReference type="GO" id="GO:0060070">
    <property type="term" value="P:canonical Wnt signaling pathway"/>
    <property type="evidence" value="ECO:0007669"/>
    <property type="project" value="TreeGrafter"/>
</dbReference>
<dbReference type="GO" id="GO:0042813">
    <property type="term" value="F:Wnt receptor activity"/>
    <property type="evidence" value="ECO:0007669"/>
    <property type="project" value="TreeGrafter"/>
</dbReference>
<gene>
    <name evidence="3" type="ORF">ANANG_G00126310</name>
</gene>
<protein>
    <recommendedName>
        <fullName evidence="5">EGF-like domain-containing protein</fullName>
    </recommendedName>
</protein>
<dbReference type="GO" id="GO:0005886">
    <property type="term" value="C:plasma membrane"/>
    <property type="evidence" value="ECO:0007669"/>
    <property type="project" value="TreeGrafter"/>
</dbReference>
<keyword evidence="4" id="KW-1185">Reference proteome</keyword>